<reference evidence="3 4" key="1">
    <citation type="submission" date="2023-05" db="EMBL/GenBank/DDBJ databases">
        <authorList>
            <person name="Guo Y."/>
        </authorList>
    </citation>
    <scope>NUCLEOTIDE SEQUENCE [LARGE SCALE GENOMIC DNA]</scope>
    <source>
        <strain evidence="3 4">GR2756</strain>
    </source>
</reference>
<organism evidence="3 4">
    <name type="scientific">Sphingosinicella rhizophila</name>
    <dbReference type="NCBI Taxonomy" id="3050082"/>
    <lineage>
        <taxon>Bacteria</taxon>
        <taxon>Pseudomonadati</taxon>
        <taxon>Pseudomonadota</taxon>
        <taxon>Alphaproteobacteria</taxon>
        <taxon>Sphingomonadales</taxon>
        <taxon>Sphingosinicellaceae</taxon>
        <taxon>Sphingosinicella</taxon>
    </lineage>
</organism>
<feature type="domain" description="TadE-like" evidence="2">
    <location>
        <begin position="23"/>
        <end position="64"/>
    </location>
</feature>
<gene>
    <name evidence="3" type="ORF">RQX22_09920</name>
</gene>
<dbReference type="EMBL" id="JAVUPU010000004">
    <property type="protein sequence ID" value="MDT9599267.1"/>
    <property type="molecule type" value="Genomic_DNA"/>
</dbReference>
<dbReference type="Proteomes" id="UP001259572">
    <property type="component" value="Unassembled WGS sequence"/>
</dbReference>
<evidence type="ECO:0000313" key="3">
    <source>
        <dbReference type="EMBL" id="MDT9599267.1"/>
    </source>
</evidence>
<dbReference type="RefSeq" id="WP_315726024.1">
    <property type="nucleotide sequence ID" value="NZ_JAVUPU010000004.1"/>
</dbReference>
<proteinExistence type="predicted"/>
<evidence type="ECO:0000256" key="1">
    <source>
        <dbReference type="SAM" id="MobiDB-lite"/>
    </source>
</evidence>
<evidence type="ECO:0000313" key="4">
    <source>
        <dbReference type="Proteomes" id="UP001259572"/>
    </source>
</evidence>
<sequence>MMMRTIPSRLRRLTGALRRSESGLAMTEFALSLPILLTLGLVGMEVSGLMMAHLRVSNIAMMTADNASRVRDAIDEGDVYQLFMGATQAGASIDFAQHGRIILYSVEPTPSGGFQWIRWQRCTGSKAVAPTYGRPRTSGGTAITNGTEETTPSSPTAFTTNPHQMTAIGPAGNQIAAQSGTAVMFAEVFYDYQPIMAKDYLGAHTIHYVSAFNVRQRTNQVLTNLGNITRATCA</sequence>
<name>A0ABU3Q7J2_9SPHN</name>
<evidence type="ECO:0000259" key="2">
    <source>
        <dbReference type="Pfam" id="PF07811"/>
    </source>
</evidence>
<accession>A0ABU3Q7J2</accession>
<feature type="compositionally biased region" description="Polar residues" evidence="1">
    <location>
        <begin position="138"/>
        <end position="155"/>
    </location>
</feature>
<comment type="caution">
    <text evidence="3">The sequence shown here is derived from an EMBL/GenBank/DDBJ whole genome shotgun (WGS) entry which is preliminary data.</text>
</comment>
<dbReference type="InterPro" id="IPR012495">
    <property type="entry name" value="TadE-like_dom"/>
</dbReference>
<dbReference type="Pfam" id="PF07811">
    <property type="entry name" value="TadE"/>
    <property type="match status" value="1"/>
</dbReference>
<feature type="region of interest" description="Disordered" evidence="1">
    <location>
        <begin position="128"/>
        <end position="155"/>
    </location>
</feature>
<keyword evidence="4" id="KW-1185">Reference proteome</keyword>
<protein>
    <submittedName>
        <fullName evidence="3">TadE/TadG family type IV pilus assembly protein</fullName>
    </submittedName>
</protein>